<proteinExistence type="predicted"/>
<dbReference type="EMBL" id="JACHJU010000001">
    <property type="protein sequence ID" value="MBB4937191.1"/>
    <property type="molecule type" value="Genomic_DNA"/>
</dbReference>
<dbReference type="Proteomes" id="UP000534286">
    <property type="component" value="Unassembled WGS sequence"/>
</dbReference>
<gene>
    <name evidence="1" type="ORF">FHR32_001496</name>
</gene>
<reference evidence="1 2" key="1">
    <citation type="submission" date="2020-08" db="EMBL/GenBank/DDBJ databases">
        <title>Sequencing the genomes of 1000 actinobacteria strains.</title>
        <authorList>
            <person name="Klenk H.-P."/>
        </authorList>
    </citation>
    <scope>NUCLEOTIDE SEQUENCE [LARGE SCALE GENOMIC DNA]</scope>
    <source>
        <strain evidence="1 2">DSM 43023</strain>
    </source>
</reference>
<dbReference type="Pfam" id="PF05988">
    <property type="entry name" value="DUF899"/>
    <property type="match status" value="1"/>
</dbReference>
<name>A0A7W7RS57_9ACTN</name>
<protein>
    <submittedName>
        <fullName evidence="1">Putative dithiol-disulfide oxidoreductase (DUF899 family)</fullName>
    </submittedName>
</protein>
<organism evidence="1 2">
    <name type="scientific">Streptosporangium album</name>
    <dbReference type="NCBI Taxonomy" id="47479"/>
    <lineage>
        <taxon>Bacteria</taxon>
        <taxon>Bacillati</taxon>
        <taxon>Actinomycetota</taxon>
        <taxon>Actinomycetes</taxon>
        <taxon>Streptosporangiales</taxon>
        <taxon>Streptosporangiaceae</taxon>
        <taxon>Streptosporangium</taxon>
    </lineage>
</organism>
<keyword evidence="2" id="KW-1185">Reference proteome</keyword>
<comment type="caution">
    <text evidence="1">The sequence shown here is derived from an EMBL/GenBank/DDBJ whole genome shotgun (WGS) entry which is preliminary data.</text>
</comment>
<dbReference type="AlphaFoldDB" id="A0A7W7RS57"/>
<evidence type="ECO:0000313" key="1">
    <source>
        <dbReference type="EMBL" id="MBB4937191.1"/>
    </source>
</evidence>
<dbReference type="RefSeq" id="WP_184753605.1">
    <property type="nucleotide sequence ID" value="NZ_BAABEK010000020.1"/>
</dbReference>
<dbReference type="InterPro" id="IPR010296">
    <property type="entry name" value="DUF899_thioredox"/>
</dbReference>
<sequence length="235" mass="27268">MDLPQIVSRGEWLAARKELLAQEKEAMRAQDAVTARRRELPMVEIDKEYVFEGPEGKVSLTDLFEGRRQLIVYHFMWLHDRREGCPSCSLVTDNIGHLAHLHALDTSLVLVSRAPYDDIEPFKRRMGWTVPWYSSHGSDFNFDFHVSFDSLVKPAEYNYKDQATLEREGLTTALVRDGQDAHGLSVFLRDGDRVFHTYSTYGRGAETVVGTYHYLDLTLLGRRRYINQFLHHDKY</sequence>
<dbReference type="SUPFAM" id="SSF52833">
    <property type="entry name" value="Thioredoxin-like"/>
    <property type="match status" value="1"/>
</dbReference>
<evidence type="ECO:0000313" key="2">
    <source>
        <dbReference type="Proteomes" id="UP000534286"/>
    </source>
</evidence>
<accession>A0A7W7RS57</accession>
<dbReference type="InterPro" id="IPR036249">
    <property type="entry name" value="Thioredoxin-like_sf"/>
</dbReference>